<protein>
    <submittedName>
        <fullName evidence="2">Uncharacterized protein</fullName>
    </submittedName>
</protein>
<name>A0A9X9M2Z5_GULGU</name>
<keyword evidence="1" id="KW-0812">Transmembrane</keyword>
<keyword evidence="1" id="KW-1133">Transmembrane helix</keyword>
<feature type="transmembrane region" description="Helical" evidence="1">
    <location>
        <begin position="29"/>
        <end position="46"/>
    </location>
</feature>
<keyword evidence="3" id="KW-1185">Reference proteome</keyword>
<keyword evidence="1" id="KW-0472">Membrane</keyword>
<proteinExistence type="predicted"/>
<gene>
    <name evidence="2" type="ORF">BN2614_LOCUS1</name>
</gene>
<dbReference type="EMBL" id="CYRY02039663">
    <property type="protein sequence ID" value="VCX30933.1"/>
    <property type="molecule type" value="Genomic_DNA"/>
</dbReference>
<organism evidence="2 3">
    <name type="scientific">Gulo gulo</name>
    <name type="common">Wolverine</name>
    <name type="synonym">Gluton</name>
    <dbReference type="NCBI Taxonomy" id="48420"/>
    <lineage>
        <taxon>Eukaryota</taxon>
        <taxon>Metazoa</taxon>
        <taxon>Chordata</taxon>
        <taxon>Craniata</taxon>
        <taxon>Vertebrata</taxon>
        <taxon>Euteleostomi</taxon>
        <taxon>Mammalia</taxon>
        <taxon>Eutheria</taxon>
        <taxon>Laurasiatheria</taxon>
        <taxon>Carnivora</taxon>
        <taxon>Caniformia</taxon>
        <taxon>Musteloidea</taxon>
        <taxon>Mustelidae</taxon>
        <taxon>Guloninae</taxon>
        <taxon>Gulo</taxon>
    </lineage>
</organism>
<evidence type="ECO:0000313" key="3">
    <source>
        <dbReference type="Proteomes" id="UP000269945"/>
    </source>
</evidence>
<sequence>MDKLIREIKRKKYKTEYKNILFEKSEKPISVHPVLCLVFLPLLYFWNSFQDK</sequence>
<evidence type="ECO:0000256" key="1">
    <source>
        <dbReference type="SAM" id="Phobius"/>
    </source>
</evidence>
<evidence type="ECO:0000313" key="2">
    <source>
        <dbReference type="EMBL" id="VCX30933.1"/>
    </source>
</evidence>
<comment type="caution">
    <text evidence="2">The sequence shown here is derived from an EMBL/GenBank/DDBJ whole genome shotgun (WGS) entry which is preliminary data.</text>
</comment>
<dbReference type="Proteomes" id="UP000269945">
    <property type="component" value="Unassembled WGS sequence"/>
</dbReference>
<reference evidence="2 3" key="1">
    <citation type="submission" date="2018-10" db="EMBL/GenBank/DDBJ databases">
        <authorList>
            <person name="Ekblom R."/>
            <person name="Jareborg N."/>
        </authorList>
    </citation>
    <scope>NUCLEOTIDE SEQUENCE [LARGE SCALE GENOMIC DNA]</scope>
    <source>
        <tissue evidence="2">Muscle</tissue>
    </source>
</reference>
<dbReference type="AlphaFoldDB" id="A0A9X9M2Z5"/>
<accession>A0A9X9M2Z5</accession>